<accession>I4EIC3</accession>
<proteinExistence type="predicted"/>
<dbReference type="Proteomes" id="UP000004221">
    <property type="component" value="Unassembled WGS sequence"/>
</dbReference>
<organism evidence="2 3">
    <name type="scientific">Nitrolancea hollandica Lb</name>
    <dbReference type="NCBI Taxonomy" id="1129897"/>
    <lineage>
        <taxon>Bacteria</taxon>
        <taxon>Pseudomonadati</taxon>
        <taxon>Thermomicrobiota</taxon>
        <taxon>Thermomicrobia</taxon>
        <taxon>Sphaerobacterales</taxon>
        <taxon>Sphaerobacterineae</taxon>
        <taxon>Sphaerobacteraceae</taxon>
        <taxon>Nitrolancea</taxon>
    </lineage>
</organism>
<evidence type="ECO:0000313" key="3">
    <source>
        <dbReference type="Proteomes" id="UP000004221"/>
    </source>
</evidence>
<comment type="caution">
    <text evidence="2">The sequence shown here is derived from an EMBL/GenBank/DDBJ whole genome shotgun (WGS) entry which is preliminary data.</text>
</comment>
<evidence type="ECO:0000313" key="2">
    <source>
        <dbReference type="EMBL" id="CCF84435.1"/>
    </source>
</evidence>
<dbReference type="EMBL" id="CAGS01000269">
    <property type="protein sequence ID" value="CCF84435.1"/>
    <property type="molecule type" value="Genomic_DNA"/>
</dbReference>
<sequence>MENPVAGTAMVAVNQANGVVCAKTHDGRGSGGACTSSDSATPMVMESGGSLSDPAHIVVVDPQQRLGSLLLSIDGQEISAASTDGGLSIDVTLPSSPDTFTVLDQDGNTLNTGHPKAAQEKAQQEAQRLQ</sequence>
<dbReference type="RefSeq" id="WP_008478597.1">
    <property type="nucleotide sequence ID" value="NZ_CAGS01000269.1"/>
</dbReference>
<name>I4EIC3_9BACT</name>
<gene>
    <name evidence="2" type="ORF">NITHO_3400019</name>
</gene>
<dbReference type="AlphaFoldDB" id="I4EIC3"/>
<reference evidence="2 3" key="1">
    <citation type="journal article" date="2012" name="ISME J.">
        <title>Nitrification expanded: discovery, physiology and genomics of a nitrite-oxidizing bacterium from the phylum Chloroflexi.</title>
        <authorList>
            <person name="Sorokin D.Y."/>
            <person name="Lucker S."/>
            <person name="Vejmelkova D."/>
            <person name="Kostrikina N.A."/>
            <person name="Kleerebezem R."/>
            <person name="Rijpstra W.I."/>
            <person name="Damste J.S."/>
            <person name="Le Paslier D."/>
            <person name="Muyzer G."/>
            <person name="Wagner M."/>
            <person name="van Loosdrecht M.C."/>
            <person name="Daims H."/>
        </authorList>
    </citation>
    <scope>NUCLEOTIDE SEQUENCE [LARGE SCALE GENOMIC DNA]</scope>
    <source>
        <strain evidence="3">none</strain>
    </source>
</reference>
<feature type="region of interest" description="Disordered" evidence="1">
    <location>
        <begin position="25"/>
        <end position="48"/>
    </location>
</feature>
<protein>
    <submittedName>
        <fullName evidence="2">Uncharacterized protein</fullName>
    </submittedName>
</protein>
<keyword evidence="3" id="KW-1185">Reference proteome</keyword>
<evidence type="ECO:0000256" key="1">
    <source>
        <dbReference type="SAM" id="MobiDB-lite"/>
    </source>
</evidence>
<feature type="region of interest" description="Disordered" evidence="1">
    <location>
        <begin position="103"/>
        <end position="130"/>
    </location>
</feature>